<evidence type="ECO:0000256" key="6">
    <source>
        <dbReference type="PIRNR" id="PIRNR026583"/>
    </source>
</evidence>
<dbReference type="PROSITE" id="PS50887">
    <property type="entry name" value="GGDEF"/>
    <property type="match status" value="1"/>
</dbReference>
<gene>
    <name evidence="10" type="ORF">BHF71_07875</name>
</gene>
<feature type="binding site" evidence="7">
    <location>
        <position position="348"/>
    </location>
    <ligand>
        <name>Mn(2+)</name>
        <dbReference type="ChEBI" id="CHEBI:29035"/>
        <label>2</label>
    </ligand>
</feature>
<keyword evidence="7" id="KW-0464">Manganese</keyword>
<dbReference type="EMBL" id="MIJF01000016">
    <property type="protein sequence ID" value="OEF99668.1"/>
    <property type="molecule type" value="Genomic_DNA"/>
</dbReference>
<protein>
    <recommendedName>
        <fullName evidence="6">Cyclic-di-AMP phosphodiesterase</fullName>
        <ecNumber evidence="6">3.1.4.-</ecNumber>
    </recommendedName>
</protein>
<dbReference type="AlphaFoldDB" id="A0A1D2YVB6"/>
<evidence type="ECO:0000256" key="1">
    <source>
        <dbReference type="ARBA" id="ARBA00004651"/>
    </source>
</evidence>
<dbReference type="PANTHER" id="PTHR47618:SF2">
    <property type="entry name" value="CYCLIC-DI-AMP PHOSPHODIESTERASE GDPP"/>
    <property type="match status" value="1"/>
</dbReference>
<feature type="domain" description="GGDEF" evidence="9">
    <location>
        <begin position="171"/>
        <end position="299"/>
    </location>
</feature>
<name>A0A1D2YVB6_9BACI</name>
<dbReference type="GO" id="GO:0003676">
    <property type="term" value="F:nucleic acid binding"/>
    <property type="evidence" value="ECO:0007669"/>
    <property type="project" value="UniProtKB-UniRule"/>
</dbReference>
<feature type="binding site" evidence="7">
    <location>
        <position position="439"/>
    </location>
    <ligand>
        <name>Mn(2+)</name>
        <dbReference type="ChEBI" id="CHEBI:29035"/>
        <label>2</label>
    </ligand>
</feature>
<organism evidence="10 11">
    <name type="scientific">Vulcanibacillus modesticaldus</name>
    <dbReference type="NCBI Taxonomy" id="337097"/>
    <lineage>
        <taxon>Bacteria</taxon>
        <taxon>Bacillati</taxon>
        <taxon>Bacillota</taxon>
        <taxon>Bacilli</taxon>
        <taxon>Bacillales</taxon>
        <taxon>Bacillaceae</taxon>
        <taxon>Vulcanibacillus</taxon>
    </lineage>
</organism>
<keyword evidence="2 6" id="KW-1003">Cell membrane</keyword>
<dbReference type="InterPro" id="IPR014528">
    <property type="entry name" value="GdpP/PdeA"/>
</dbReference>
<dbReference type="Gene3D" id="3.30.450.20">
    <property type="entry name" value="PAS domain"/>
    <property type="match status" value="1"/>
</dbReference>
<evidence type="ECO:0000256" key="2">
    <source>
        <dbReference type="ARBA" id="ARBA00022475"/>
    </source>
</evidence>
<accession>A0A1D2YVB6</accession>
<evidence type="ECO:0000256" key="3">
    <source>
        <dbReference type="ARBA" id="ARBA00022692"/>
    </source>
</evidence>
<keyword evidence="7" id="KW-0479">Metal-binding</keyword>
<comment type="subcellular location">
    <subcellularLocation>
        <location evidence="1">Cell membrane</location>
        <topology evidence="1">Multi-pass membrane protein</topology>
    </subcellularLocation>
</comment>
<feature type="binding site" evidence="7">
    <location>
        <position position="342"/>
    </location>
    <ligand>
        <name>Mn(2+)</name>
        <dbReference type="ChEBI" id="CHEBI:29035"/>
        <label>1</label>
    </ligand>
</feature>
<dbReference type="Pfam" id="PF01368">
    <property type="entry name" value="DHH"/>
    <property type="match status" value="1"/>
</dbReference>
<comment type="function">
    <text evidence="6">Has phosphodiesterase (PDE) activity against cyclic-di-AMP (c-di-AMP).</text>
</comment>
<dbReference type="InterPro" id="IPR000160">
    <property type="entry name" value="GGDEF_dom"/>
</dbReference>
<proteinExistence type="inferred from homology"/>
<dbReference type="Proteomes" id="UP000243739">
    <property type="component" value="Unassembled WGS sequence"/>
</dbReference>
<dbReference type="PANTHER" id="PTHR47618">
    <property type="entry name" value="BIFUNCTIONAL OLIGORIBONUCLEASE AND PAP PHOSPHATASE NRNA"/>
    <property type="match status" value="1"/>
</dbReference>
<keyword evidence="3 8" id="KW-0812">Transmembrane</keyword>
<dbReference type="InterPro" id="IPR038763">
    <property type="entry name" value="DHH_sf"/>
</dbReference>
<evidence type="ECO:0000259" key="9">
    <source>
        <dbReference type="PROSITE" id="PS50887"/>
    </source>
</evidence>
<keyword evidence="6" id="KW-0378">Hydrolase</keyword>
<comment type="similarity">
    <text evidence="6">Belongs to the GdpP/PdeA phosphodiesterase family.</text>
</comment>
<feature type="transmembrane region" description="Helical" evidence="8">
    <location>
        <begin position="12"/>
        <end position="31"/>
    </location>
</feature>
<feature type="binding site" evidence="7">
    <location>
        <position position="346"/>
    </location>
    <ligand>
        <name>Mn(2+)</name>
        <dbReference type="ChEBI" id="CHEBI:29035"/>
        <label>1</label>
    </ligand>
</feature>
<evidence type="ECO:0000256" key="5">
    <source>
        <dbReference type="ARBA" id="ARBA00023136"/>
    </source>
</evidence>
<evidence type="ECO:0000256" key="8">
    <source>
        <dbReference type="SAM" id="Phobius"/>
    </source>
</evidence>
<dbReference type="GO" id="GO:0016787">
    <property type="term" value="F:hydrolase activity"/>
    <property type="evidence" value="ECO:0007669"/>
    <property type="project" value="UniProtKB-UniRule"/>
</dbReference>
<dbReference type="Gene3D" id="3.10.310.30">
    <property type="match status" value="1"/>
</dbReference>
<dbReference type="RefSeq" id="WP_069656456.1">
    <property type="nucleotide sequence ID" value="NZ_MIJF01000016.1"/>
</dbReference>
<dbReference type="PIRSF" id="PIRSF026583">
    <property type="entry name" value="YybT"/>
    <property type="match status" value="1"/>
</dbReference>
<comment type="cofactor">
    <cofactor evidence="7">
        <name>Mn(2+)</name>
        <dbReference type="ChEBI" id="CHEBI:29035"/>
    </cofactor>
    <text evidence="7">For phosphodiesterase activity, probably binds 2 Mn(2+) per subunit.</text>
</comment>
<dbReference type="InterPro" id="IPR051319">
    <property type="entry name" value="Oligoribo/pAp-PDE_c-di-AMP_PDE"/>
</dbReference>
<dbReference type="GO" id="GO:0005886">
    <property type="term" value="C:plasma membrane"/>
    <property type="evidence" value="ECO:0007669"/>
    <property type="project" value="UniProtKB-SubCell"/>
</dbReference>
<reference evidence="10 11" key="1">
    <citation type="submission" date="2016-09" db="EMBL/GenBank/DDBJ databases">
        <title>Draft genome sequence for the type strain of Vulcanibacillus modesticaldus BR, a strictly anaerobic, moderately thermophilic, and nitrate-reducing bacterium from deep sea-hydrothermal vents of the Mid-Atlantic Ridge.</title>
        <authorList>
            <person name="Abin C.A."/>
            <person name="Hollibaugh J.T."/>
        </authorList>
    </citation>
    <scope>NUCLEOTIDE SEQUENCE [LARGE SCALE GENOMIC DNA]</scope>
    <source>
        <strain evidence="10 11">BR</strain>
    </source>
</reference>
<evidence type="ECO:0000256" key="4">
    <source>
        <dbReference type="ARBA" id="ARBA00022989"/>
    </source>
</evidence>
<evidence type="ECO:0000313" key="11">
    <source>
        <dbReference type="Proteomes" id="UP000243739"/>
    </source>
</evidence>
<keyword evidence="5 6" id="KW-0472">Membrane</keyword>
<keyword evidence="11" id="KW-1185">Reference proteome</keyword>
<dbReference type="EC" id="3.1.4.-" evidence="6"/>
<feature type="transmembrane region" description="Helical" evidence="8">
    <location>
        <begin position="37"/>
        <end position="54"/>
    </location>
</feature>
<evidence type="ECO:0000256" key="7">
    <source>
        <dbReference type="PIRSR" id="PIRSR026583-50"/>
    </source>
</evidence>
<dbReference type="FunFam" id="3.90.1640.10:FF:000002">
    <property type="entry name" value="Cyclic-di-AMP phosphodiesterase"/>
    <property type="match status" value="1"/>
</dbReference>
<dbReference type="Pfam" id="PF02272">
    <property type="entry name" value="DHHA1"/>
    <property type="match status" value="1"/>
</dbReference>
<comment type="caution">
    <text evidence="10">The sequence shown here is derived from an EMBL/GenBank/DDBJ whole genome shotgun (WGS) entry which is preliminary data.</text>
</comment>
<dbReference type="SUPFAM" id="SSF64182">
    <property type="entry name" value="DHH phosphoesterases"/>
    <property type="match status" value="1"/>
</dbReference>
<evidence type="ECO:0000313" key="10">
    <source>
        <dbReference type="EMBL" id="OEF99668.1"/>
    </source>
</evidence>
<dbReference type="OrthoDB" id="9759476at2"/>
<feature type="binding site" evidence="7">
    <location>
        <position position="415"/>
    </location>
    <ligand>
        <name>Mn(2+)</name>
        <dbReference type="ChEBI" id="CHEBI:29035"/>
        <label>2</label>
    </ligand>
</feature>
<sequence length="651" mass="73398">MPKFLSNRVFGFHLVLIFLFDLLLLGILAIWHWEYALIGLIILVWLFYSTYKVGNAFRKDLIDYIKTTQCRIKKAGKDVIQQLPIGIILYDEEKKIEWHNPYLNLITGEDNLIGKELNEVIPALVWEEDIQQLEIEHNFKIYNVDIHSKERLLYLTDITEYNYLLDQYEKEKTVFGIIHLDNLDEVSQGLDELSRSLLLTDVTSAISDWANALGIYLKRYAADKFLMITNQTVLEQLENSRFDILDIVREMTTDNKIPLTLSIGIGAMADSFIELGEMAQSSLDIALGRGGDQAAVKVGERLSFYGGKSNAVEKRTRVRARVISHALRDLIKESDLVLIMGHKSPDMDAIGASIGILKAVLVNEKEGYIILDEPNPMIQKLLDEVDKHEELSKYFVLPDKAIVNVSSKTLLIMVDTHKPSLTIEPKLVDVIERVVVIDHHRRGEEFVNDPVLIYMEPYASSTSELVTELLQYQSDKLEMDPLEATALLAGIVVDTKSFAFRTGYRTFEAASFLRIKGADPTLVQKLLKVDIEQYVKRTELVKKAKIIFDHIAIAVADEKLDQILIAQTADTLLNMSGVFASFVISIRHDGLVSISARSLGQINVQVIMERMGGGGHLTNAAVQLEGVTLEEAEERLIDVLKTIQDEGGILV</sequence>
<dbReference type="InterPro" id="IPR049553">
    <property type="entry name" value="GdpP-like_PAS"/>
</dbReference>
<dbReference type="Pfam" id="PF24898">
    <property type="entry name" value="GGDEF_GdpP"/>
    <property type="match status" value="1"/>
</dbReference>
<dbReference type="GO" id="GO:0046872">
    <property type="term" value="F:metal ion binding"/>
    <property type="evidence" value="ECO:0007669"/>
    <property type="project" value="UniProtKB-KW"/>
</dbReference>
<feature type="binding site" evidence="7">
    <location>
        <position position="415"/>
    </location>
    <ligand>
        <name>Mn(2+)</name>
        <dbReference type="ChEBI" id="CHEBI:29035"/>
        <label>1</label>
    </ligand>
</feature>
<dbReference type="Pfam" id="PF21370">
    <property type="entry name" value="PAS_GdpP"/>
    <property type="match status" value="1"/>
</dbReference>
<dbReference type="STRING" id="337097.BHF71_07875"/>
<dbReference type="SMART" id="SM00267">
    <property type="entry name" value="GGDEF"/>
    <property type="match status" value="1"/>
</dbReference>
<dbReference type="InterPro" id="IPR003156">
    <property type="entry name" value="DHHA1_dom"/>
</dbReference>
<dbReference type="GO" id="GO:0106409">
    <property type="term" value="F:cyclic-di-AMP phosphodiesterase activity"/>
    <property type="evidence" value="ECO:0007669"/>
    <property type="project" value="RHEA"/>
</dbReference>
<feature type="binding site" evidence="7">
    <location>
        <position position="494"/>
    </location>
    <ligand>
        <name>Mn(2+)</name>
        <dbReference type="ChEBI" id="CHEBI:29035"/>
        <label>2</label>
    </ligand>
</feature>
<dbReference type="Gene3D" id="3.90.1640.10">
    <property type="entry name" value="inorganic pyrophosphatase (n-terminal core)"/>
    <property type="match status" value="1"/>
</dbReference>
<keyword evidence="4 8" id="KW-1133">Transmembrane helix</keyword>
<comment type="catalytic activity">
    <reaction evidence="6">
        <text>3',3'-c-di-AMP + H2O = 5'-O-phosphonoadenylyl-(3'-&gt;5')-adenosine + H(+)</text>
        <dbReference type="Rhea" id="RHEA:54420"/>
        <dbReference type="ChEBI" id="CHEBI:15377"/>
        <dbReference type="ChEBI" id="CHEBI:15378"/>
        <dbReference type="ChEBI" id="CHEBI:71500"/>
        <dbReference type="ChEBI" id="CHEBI:138171"/>
    </reaction>
</comment>
<dbReference type="InterPro" id="IPR001667">
    <property type="entry name" value="DDH_dom"/>
</dbReference>